<evidence type="ECO:0000313" key="2">
    <source>
        <dbReference type="Proteomes" id="UP000095281"/>
    </source>
</evidence>
<feature type="transmembrane region" description="Helical" evidence="1">
    <location>
        <begin position="20"/>
        <end position="41"/>
    </location>
</feature>
<keyword evidence="1" id="KW-0472">Membrane</keyword>
<keyword evidence="1" id="KW-1133">Transmembrane helix</keyword>
<dbReference type="WBParaSite" id="MhA1_Contig1929.frz3.gene1">
    <property type="protein sequence ID" value="MhA1_Contig1929.frz3.gene1"/>
    <property type="gene ID" value="MhA1_Contig1929.frz3.gene1"/>
</dbReference>
<dbReference type="AlphaFoldDB" id="A0A1I8BBQ2"/>
<reference evidence="3" key="1">
    <citation type="submission" date="2016-11" db="UniProtKB">
        <authorList>
            <consortium name="WormBaseParasite"/>
        </authorList>
    </citation>
    <scope>IDENTIFICATION</scope>
</reference>
<name>A0A1I8BBQ2_MELHA</name>
<organism evidence="2 3">
    <name type="scientific">Meloidogyne hapla</name>
    <name type="common">Root-knot nematode worm</name>
    <dbReference type="NCBI Taxonomy" id="6305"/>
    <lineage>
        <taxon>Eukaryota</taxon>
        <taxon>Metazoa</taxon>
        <taxon>Ecdysozoa</taxon>
        <taxon>Nematoda</taxon>
        <taxon>Chromadorea</taxon>
        <taxon>Rhabditida</taxon>
        <taxon>Tylenchina</taxon>
        <taxon>Tylenchomorpha</taxon>
        <taxon>Tylenchoidea</taxon>
        <taxon>Meloidogynidae</taxon>
        <taxon>Meloidogyninae</taxon>
        <taxon>Meloidogyne</taxon>
    </lineage>
</organism>
<dbReference type="Proteomes" id="UP000095281">
    <property type="component" value="Unplaced"/>
</dbReference>
<keyword evidence="2" id="KW-1185">Reference proteome</keyword>
<proteinExistence type="predicted"/>
<evidence type="ECO:0000256" key="1">
    <source>
        <dbReference type="SAM" id="Phobius"/>
    </source>
</evidence>
<keyword evidence="1" id="KW-0812">Transmembrane</keyword>
<evidence type="ECO:0000313" key="3">
    <source>
        <dbReference type="WBParaSite" id="MhA1_Contig1929.frz3.gene1"/>
    </source>
</evidence>
<accession>A0A1I8BBQ2</accession>
<protein>
    <submittedName>
        <fullName evidence="3">Solute carrier family 6 member 4</fullName>
    </submittedName>
</protein>
<sequence length="44" mass="4867">PRYLANQNSGVTVEFLMPAIISATGGFVVILLNFSVCYITVKYR</sequence>